<dbReference type="EMBL" id="QEKW01000004">
    <property type="protein sequence ID" value="PVZ11148.1"/>
    <property type="molecule type" value="Genomic_DNA"/>
</dbReference>
<evidence type="ECO:0000313" key="7">
    <source>
        <dbReference type="EMBL" id="PVZ11148.1"/>
    </source>
</evidence>
<dbReference type="Gene3D" id="3.40.462.20">
    <property type="match status" value="1"/>
</dbReference>
<sequence length="476" mass="51201">MTTTADRATVPWTDLAAVLRGRIVLPADPDYDAVRAVYNGMIHKRPAAVAQCRDVADVIAGVNFARQYGLTLAVRGGGHNAAGLGVTDDALVLDLSLMRGTRVDPEQRTVRADGGCVWGDVDHATGAFGLATPSGIVGTTGVAGLTLGGGTGYLTRRYGMTIDNLLSADVVLADGSFVTASEDSHPDLFWALRGGGGNFGVVTSFTFRCHPVGDAGTIIGGPVFYSLDDMADVMRWYRELLPSLPAELSGWIGVMAVPPAPPFPEELWARTVCGIVWCYSGPGDRADEVLEPIRSYGSPLLVGLQPMPYAALQSAFDPLFPPGLQWYWKGDVFTEISDEAIEVHRRFAEALPSGQSTMHLYPIDGAAAQVPEDATAFSYRSGGWSGVIVGVDPDPANAERITQWARDYWEALHPYSAGGAYINFMMEEGVDRIRASYRGNYDRLAEIKGRYDPENLFRVNQNIVPAGNVVPSPRRG</sequence>
<evidence type="ECO:0000256" key="3">
    <source>
        <dbReference type="ARBA" id="ARBA00022630"/>
    </source>
</evidence>
<dbReference type="InterPro" id="IPR012951">
    <property type="entry name" value="BBE"/>
</dbReference>
<dbReference type="InterPro" id="IPR016167">
    <property type="entry name" value="FAD-bd_PCMH_sub1"/>
</dbReference>
<dbReference type="GO" id="GO:0016491">
    <property type="term" value="F:oxidoreductase activity"/>
    <property type="evidence" value="ECO:0007669"/>
    <property type="project" value="UniProtKB-KW"/>
</dbReference>
<dbReference type="InterPro" id="IPR050416">
    <property type="entry name" value="FAD-linked_Oxidoreductase"/>
</dbReference>
<keyword evidence="4" id="KW-0274">FAD</keyword>
<name>A0A2U1FG53_9PSEU</name>
<comment type="cofactor">
    <cofactor evidence="1">
        <name>FAD</name>
        <dbReference type="ChEBI" id="CHEBI:57692"/>
    </cofactor>
</comment>
<dbReference type="InterPro" id="IPR036318">
    <property type="entry name" value="FAD-bd_PCMH-like_sf"/>
</dbReference>
<dbReference type="PANTHER" id="PTHR42973">
    <property type="entry name" value="BINDING OXIDOREDUCTASE, PUTATIVE (AFU_ORTHOLOGUE AFUA_1G17690)-RELATED"/>
    <property type="match status" value="1"/>
</dbReference>
<organism evidence="7 8">
    <name type="scientific">Actinomycetospora cinnamomea</name>
    <dbReference type="NCBI Taxonomy" id="663609"/>
    <lineage>
        <taxon>Bacteria</taxon>
        <taxon>Bacillati</taxon>
        <taxon>Actinomycetota</taxon>
        <taxon>Actinomycetes</taxon>
        <taxon>Pseudonocardiales</taxon>
        <taxon>Pseudonocardiaceae</taxon>
        <taxon>Actinomycetospora</taxon>
    </lineage>
</organism>
<dbReference type="PANTHER" id="PTHR42973:SF39">
    <property type="entry name" value="FAD-BINDING PCMH-TYPE DOMAIN-CONTAINING PROTEIN"/>
    <property type="match status" value="1"/>
</dbReference>
<gene>
    <name evidence="7" type="ORF">C8D89_104363</name>
</gene>
<dbReference type="Proteomes" id="UP000245639">
    <property type="component" value="Unassembled WGS sequence"/>
</dbReference>
<dbReference type="InterPro" id="IPR006093">
    <property type="entry name" value="Oxy_OxRdtase_FAD_BS"/>
</dbReference>
<dbReference type="Pfam" id="PF01565">
    <property type="entry name" value="FAD_binding_4"/>
    <property type="match status" value="1"/>
</dbReference>
<comment type="similarity">
    <text evidence="2">Belongs to the oxygen-dependent FAD-linked oxidoreductase family.</text>
</comment>
<dbReference type="PROSITE" id="PS51387">
    <property type="entry name" value="FAD_PCMH"/>
    <property type="match status" value="1"/>
</dbReference>
<feature type="domain" description="FAD-binding PCMH-type" evidence="6">
    <location>
        <begin position="41"/>
        <end position="212"/>
    </location>
</feature>
<protein>
    <submittedName>
        <fullName evidence="7">FAD/FMN-containing dehydrogenase</fullName>
    </submittedName>
</protein>
<dbReference type="AlphaFoldDB" id="A0A2U1FG53"/>
<evidence type="ECO:0000259" key="6">
    <source>
        <dbReference type="PROSITE" id="PS51387"/>
    </source>
</evidence>
<evidence type="ECO:0000313" key="8">
    <source>
        <dbReference type="Proteomes" id="UP000245639"/>
    </source>
</evidence>
<dbReference type="Pfam" id="PF08031">
    <property type="entry name" value="BBE"/>
    <property type="match status" value="1"/>
</dbReference>
<dbReference type="InterPro" id="IPR016166">
    <property type="entry name" value="FAD-bd_PCMH"/>
</dbReference>
<dbReference type="GO" id="GO:0071949">
    <property type="term" value="F:FAD binding"/>
    <property type="evidence" value="ECO:0007669"/>
    <property type="project" value="InterPro"/>
</dbReference>
<dbReference type="PROSITE" id="PS00862">
    <property type="entry name" value="OX2_COVAL_FAD"/>
    <property type="match status" value="1"/>
</dbReference>
<proteinExistence type="inferred from homology"/>
<evidence type="ECO:0000256" key="5">
    <source>
        <dbReference type="ARBA" id="ARBA00023002"/>
    </source>
</evidence>
<keyword evidence="3" id="KW-0285">Flavoprotein</keyword>
<evidence type="ECO:0000256" key="1">
    <source>
        <dbReference type="ARBA" id="ARBA00001974"/>
    </source>
</evidence>
<dbReference type="InterPro" id="IPR006094">
    <property type="entry name" value="Oxid_FAD_bind_N"/>
</dbReference>
<dbReference type="Gene3D" id="3.30.43.10">
    <property type="entry name" value="Uridine Diphospho-n-acetylenolpyruvylglucosamine Reductase, domain 2"/>
    <property type="match status" value="1"/>
</dbReference>
<keyword evidence="5" id="KW-0560">Oxidoreductase</keyword>
<comment type="caution">
    <text evidence="7">The sequence shown here is derived from an EMBL/GenBank/DDBJ whole genome shotgun (WGS) entry which is preliminary data.</text>
</comment>
<dbReference type="Gene3D" id="3.30.465.10">
    <property type="match status" value="1"/>
</dbReference>
<evidence type="ECO:0000256" key="4">
    <source>
        <dbReference type="ARBA" id="ARBA00022827"/>
    </source>
</evidence>
<accession>A0A2U1FG53</accession>
<dbReference type="RefSeq" id="WP_116708133.1">
    <property type="nucleotide sequence ID" value="NZ_QEKW01000004.1"/>
</dbReference>
<reference evidence="7 8" key="1">
    <citation type="submission" date="2018-04" db="EMBL/GenBank/DDBJ databases">
        <title>Genomic Encyclopedia of Type Strains, Phase IV (KMG-IV): sequencing the most valuable type-strain genomes for metagenomic binning, comparative biology and taxonomic classification.</title>
        <authorList>
            <person name="Goeker M."/>
        </authorList>
    </citation>
    <scope>NUCLEOTIDE SEQUENCE [LARGE SCALE GENOMIC DNA]</scope>
    <source>
        <strain evidence="7 8">DSM 45771</strain>
    </source>
</reference>
<dbReference type="SUPFAM" id="SSF56176">
    <property type="entry name" value="FAD-binding/transporter-associated domain-like"/>
    <property type="match status" value="1"/>
</dbReference>
<evidence type="ECO:0000256" key="2">
    <source>
        <dbReference type="ARBA" id="ARBA00005466"/>
    </source>
</evidence>
<keyword evidence="8" id="KW-1185">Reference proteome</keyword>
<dbReference type="OrthoDB" id="9775082at2"/>
<dbReference type="InterPro" id="IPR016169">
    <property type="entry name" value="FAD-bd_PCMH_sub2"/>
</dbReference>